<feature type="repeat" description="Solcar" evidence="8">
    <location>
        <begin position="135"/>
        <end position="215"/>
    </location>
</feature>
<evidence type="ECO:0000256" key="5">
    <source>
        <dbReference type="ARBA" id="ARBA00022737"/>
    </source>
</evidence>
<dbReference type="VEuPathDB" id="ToxoDB:CSUI_001344"/>
<dbReference type="Pfam" id="PF00153">
    <property type="entry name" value="Mito_carr"/>
    <property type="match status" value="2"/>
</dbReference>
<keyword evidence="4 8" id="KW-0812">Transmembrane</keyword>
<sequence length="612" mass="65382">MEVLAEATSAAVAAATSAVVVYPLDTVLVRFQATSKRKLADPYADASSHGLWHRDLVNIVLDLVREPKTAKSVGGSLKASSADADEVISKVLAAIRKAYKGVGVKVVEAVVRNFVYFIWYKALKDAYDSRKGAKQTVASRLALATAAAVINQCCTAPLEVVSTNVQTSGLNYRAVIRKIFRREGVRGFYRGFLASLILCSNPAITNACFDRLKLLLQIVLRAHARRNIGPITDEETPLDAVPRLPPLTPTQAFLLGALSKALATVATYPYIRSKVLLHVIHCTRSFNDSSHEGRSPEPSEGSGTPPDVYSRSPATREGSSLTIAISPFGSPLASSRERGASSIDLKEEHSSASFPCSTAVSSASGLVTRSATASCHTSSSSPCFSFSSSPRLESSDTHSRAPPSLVDQSHDIQATGDRGISASHLPPRSGSMPNVSLQSSTSKRERRSDVYADTFVDPNAMLKAASFCLTADTSESPSRMDGGAVLSHGFDSPQGGNSFVCRHAEEVLPAPPVHVDWRKDTGIVGFMVSTLAQEGLPGLYKGLGLQLCKTLISSALLYMIKEKIHSQTRNVSGIKADRDEDEGYSLSHRAAGMGCMCLSISLYGWDSPLPCC</sequence>
<dbReference type="InterPro" id="IPR023395">
    <property type="entry name" value="MCP_dom_sf"/>
</dbReference>
<evidence type="ECO:0000256" key="4">
    <source>
        <dbReference type="ARBA" id="ARBA00022692"/>
    </source>
</evidence>
<dbReference type="AlphaFoldDB" id="A0A2C6LCL9"/>
<feature type="compositionally biased region" description="Polar residues" evidence="9">
    <location>
        <begin position="431"/>
        <end position="441"/>
    </location>
</feature>
<comment type="similarity">
    <text evidence="2">Belongs to the mitochondrial carrier (TC 2.A.29) family.</text>
</comment>
<evidence type="ECO:0000256" key="1">
    <source>
        <dbReference type="ARBA" id="ARBA00004141"/>
    </source>
</evidence>
<feature type="compositionally biased region" description="Low complexity" evidence="9">
    <location>
        <begin position="374"/>
        <end position="392"/>
    </location>
</feature>
<evidence type="ECO:0000256" key="7">
    <source>
        <dbReference type="ARBA" id="ARBA00023136"/>
    </source>
</evidence>
<proteinExistence type="inferred from homology"/>
<evidence type="ECO:0000256" key="8">
    <source>
        <dbReference type="PROSITE-ProRule" id="PRU00282"/>
    </source>
</evidence>
<keyword evidence="3" id="KW-0813">Transport</keyword>
<evidence type="ECO:0000256" key="3">
    <source>
        <dbReference type="ARBA" id="ARBA00022448"/>
    </source>
</evidence>
<gene>
    <name evidence="10" type="ORF">CSUI_001344</name>
</gene>
<dbReference type="EMBL" id="MIGC01000536">
    <property type="protein sequence ID" value="PHJ24805.1"/>
    <property type="molecule type" value="Genomic_DNA"/>
</dbReference>
<feature type="compositionally biased region" description="Basic and acidic residues" evidence="9">
    <location>
        <begin position="335"/>
        <end position="348"/>
    </location>
</feature>
<feature type="repeat" description="Solcar" evidence="8">
    <location>
        <begin position="1"/>
        <end position="126"/>
    </location>
</feature>
<dbReference type="PROSITE" id="PS50920">
    <property type="entry name" value="SOLCAR"/>
    <property type="match status" value="2"/>
</dbReference>
<name>A0A2C6LCL9_9APIC</name>
<dbReference type="PANTHER" id="PTHR45939">
    <property type="entry name" value="PEROXISOMAL MEMBRANE PROTEIN PMP34-RELATED"/>
    <property type="match status" value="1"/>
</dbReference>
<dbReference type="Proteomes" id="UP000221165">
    <property type="component" value="Unassembled WGS sequence"/>
</dbReference>
<keyword evidence="5" id="KW-0677">Repeat</keyword>
<reference evidence="10 11" key="1">
    <citation type="journal article" date="2017" name="Int. J. Parasitol.">
        <title>The genome of the protozoan parasite Cystoisospora suis and a reverse vaccinology approach to identify vaccine candidates.</title>
        <authorList>
            <person name="Palmieri N."/>
            <person name="Shrestha A."/>
            <person name="Ruttkowski B."/>
            <person name="Beck T."/>
            <person name="Vogl C."/>
            <person name="Tomley F."/>
            <person name="Blake D.P."/>
            <person name="Joachim A."/>
        </authorList>
    </citation>
    <scope>NUCLEOTIDE SEQUENCE [LARGE SCALE GENOMIC DNA]</scope>
    <source>
        <strain evidence="10 11">Wien I</strain>
    </source>
</reference>
<dbReference type="SUPFAM" id="SSF103506">
    <property type="entry name" value="Mitochondrial carrier"/>
    <property type="match status" value="2"/>
</dbReference>
<dbReference type="Gene3D" id="1.50.40.10">
    <property type="entry name" value="Mitochondrial carrier domain"/>
    <property type="match status" value="2"/>
</dbReference>
<comment type="subcellular location">
    <subcellularLocation>
        <location evidence="1">Membrane</location>
        <topology evidence="1">Multi-pass membrane protein</topology>
    </subcellularLocation>
</comment>
<feature type="region of interest" description="Disordered" evidence="9">
    <location>
        <begin position="286"/>
        <end position="348"/>
    </location>
</feature>
<keyword evidence="11" id="KW-1185">Reference proteome</keyword>
<protein>
    <submittedName>
        <fullName evidence="10">Carrier superfamily protein</fullName>
    </submittedName>
</protein>
<evidence type="ECO:0000256" key="6">
    <source>
        <dbReference type="ARBA" id="ARBA00022989"/>
    </source>
</evidence>
<dbReference type="InterPro" id="IPR018108">
    <property type="entry name" value="MCP_transmembrane"/>
</dbReference>
<dbReference type="GO" id="GO:0016020">
    <property type="term" value="C:membrane"/>
    <property type="evidence" value="ECO:0007669"/>
    <property type="project" value="UniProtKB-SubCell"/>
</dbReference>
<accession>A0A2C6LCL9</accession>
<keyword evidence="6" id="KW-1133">Transmembrane helix</keyword>
<dbReference type="GO" id="GO:0015217">
    <property type="term" value="F:ADP transmembrane transporter activity"/>
    <property type="evidence" value="ECO:0007669"/>
    <property type="project" value="TreeGrafter"/>
</dbReference>
<dbReference type="OrthoDB" id="18574at2759"/>
<dbReference type="GeneID" id="94424761"/>
<organism evidence="10 11">
    <name type="scientific">Cystoisospora suis</name>
    <dbReference type="NCBI Taxonomy" id="483139"/>
    <lineage>
        <taxon>Eukaryota</taxon>
        <taxon>Sar</taxon>
        <taxon>Alveolata</taxon>
        <taxon>Apicomplexa</taxon>
        <taxon>Conoidasida</taxon>
        <taxon>Coccidia</taxon>
        <taxon>Eucoccidiorida</taxon>
        <taxon>Eimeriorina</taxon>
        <taxon>Sarcocystidae</taxon>
        <taxon>Cystoisospora</taxon>
    </lineage>
</organism>
<feature type="region of interest" description="Disordered" evidence="9">
    <location>
        <begin position="374"/>
        <end position="449"/>
    </location>
</feature>
<evidence type="ECO:0000256" key="9">
    <source>
        <dbReference type="SAM" id="MobiDB-lite"/>
    </source>
</evidence>
<dbReference type="InterPro" id="IPR052217">
    <property type="entry name" value="Mito/Peroxisomal_Carrier"/>
</dbReference>
<evidence type="ECO:0000256" key="2">
    <source>
        <dbReference type="ARBA" id="ARBA00006375"/>
    </source>
</evidence>
<dbReference type="RefSeq" id="XP_067926477.1">
    <property type="nucleotide sequence ID" value="XM_068061550.1"/>
</dbReference>
<keyword evidence="7 8" id="KW-0472">Membrane</keyword>
<evidence type="ECO:0000313" key="10">
    <source>
        <dbReference type="EMBL" id="PHJ24805.1"/>
    </source>
</evidence>
<dbReference type="PANTHER" id="PTHR45939:SF1">
    <property type="entry name" value="MITOCHONDRIAL THIAMINE PYROPHOSPHATE CARRIER 1-RELATED"/>
    <property type="match status" value="1"/>
</dbReference>
<comment type="caution">
    <text evidence="10">The sequence shown here is derived from an EMBL/GenBank/DDBJ whole genome shotgun (WGS) entry which is preliminary data.</text>
</comment>
<evidence type="ECO:0000313" key="11">
    <source>
        <dbReference type="Proteomes" id="UP000221165"/>
    </source>
</evidence>